<sequence>MKIKSLAAGLIVASSMVLVVGPIQAACYKQTPGWHMVSKKCPIKPAETWQEYNSGVYTQPLVGKAF</sequence>
<dbReference type="Proteomes" id="UP001057474">
    <property type="component" value="Plasmid pLlyPCM2298_1"/>
</dbReference>
<organism evidence="2 3">
    <name type="scientific">Legionella lytica</name>
    <dbReference type="NCBI Taxonomy" id="96232"/>
    <lineage>
        <taxon>Bacteria</taxon>
        <taxon>Pseudomonadati</taxon>
        <taxon>Pseudomonadota</taxon>
        <taxon>Gammaproteobacteria</taxon>
        <taxon>Legionellales</taxon>
        <taxon>Legionellaceae</taxon>
        <taxon>Legionella</taxon>
    </lineage>
</organism>
<evidence type="ECO:0000313" key="3">
    <source>
        <dbReference type="Proteomes" id="UP001057474"/>
    </source>
</evidence>
<dbReference type="EMBL" id="CP071528">
    <property type="protein sequence ID" value="USQ15443.1"/>
    <property type="molecule type" value="Genomic_DNA"/>
</dbReference>
<keyword evidence="1" id="KW-0732">Signal</keyword>
<evidence type="ECO:0000313" key="2">
    <source>
        <dbReference type="EMBL" id="USQ15443.1"/>
    </source>
</evidence>
<proteinExistence type="predicted"/>
<reference evidence="2" key="1">
    <citation type="submission" date="2021-03" db="EMBL/GenBank/DDBJ databases">
        <title>Legionella lytica PCM 2298.</title>
        <authorList>
            <person name="Koper P."/>
        </authorList>
    </citation>
    <scope>NUCLEOTIDE SEQUENCE</scope>
    <source>
        <strain evidence="2">PCM 2298</strain>
        <plasmid evidence="2">pLlyPCM2298_1</plasmid>
    </source>
</reference>
<accession>A0ABY4YDF6</accession>
<keyword evidence="2" id="KW-0614">Plasmid</keyword>
<feature type="chain" id="PRO_5046918874" evidence="1">
    <location>
        <begin position="26"/>
        <end position="66"/>
    </location>
</feature>
<keyword evidence="3" id="KW-1185">Reference proteome</keyword>
<protein>
    <submittedName>
        <fullName evidence="2">Uncharacterized protein</fullName>
    </submittedName>
</protein>
<name>A0ABY4YDF6_9GAMM</name>
<dbReference type="RefSeq" id="WP_252582688.1">
    <property type="nucleotide sequence ID" value="NZ_CP071528.1"/>
</dbReference>
<geneLocation type="plasmid" evidence="2 3">
    <name>pLlyPCM2298_1</name>
</geneLocation>
<gene>
    <name evidence="2" type="ORF">J2N86_14465</name>
</gene>
<feature type="signal peptide" evidence="1">
    <location>
        <begin position="1"/>
        <end position="25"/>
    </location>
</feature>
<evidence type="ECO:0000256" key="1">
    <source>
        <dbReference type="SAM" id="SignalP"/>
    </source>
</evidence>